<name>A0A177URX8_9BASI</name>
<feature type="compositionally biased region" description="Low complexity" evidence="1">
    <location>
        <begin position="314"/>
        <end position="329"/>
    </location>
</feature>
<feature type="region of interest" description="Disordered" evidence="1">
    <location>
        <begin position="271"/>
        <end position="351"/>
    </location>
</feature>
<feature type="region of interest" description="Disordered" evidence="1">
    <location>
        <begin position="121"/>
        <end position="159"/>
    </location>
</feature>
<evidence type="ECO:0000313" key="3">
    <source>
        <dbReference type="Proteomes" id="UP000077671"/>
    </source>
</evidence>
<dbReference type="Proteomes" id="UP000077671">
    <property type="component" value="Unassembled WGS sequence"/>
</dbReference>
<feature type="compositionally biased region" description="Polar residues" evidence="1">
    <location>
        <begin position="291"/>
        <end position="305"/>
    </location>
</feature>
<feature type="compositionally biased region" description="Polar residues" evidence="1">
    <location>
        <begin position="272"/>
        <end position="281"/>
    </location>
</feature>
<reference evidence="2" key="2">
    <citation type="journal article" date="2019" name="IMA Fungus">
        <title>Genome sequencing and comparison of five Tilletia species to identify candidate genes for the detection of regulated species infecting wheat.</title>
        <authorList>
            <person name="Nguyen H.D.T."/>
            <person name="Sultana T."/>
            <person name="Kesanakurti P."/>
            <person name="Hambleton S."/>
        </authorList>
    </citation>
    <scope>NUCLEOTIDE SEQUENCE</scope>
    <source>
        <strain evidence="2">DAOMC 238032</strain>
    </source>
</reference>
<evidence type="ECO:0000313" key="2">
    <source>
        <dbReference type="EMBL" id="KAE8264732.1"/>
    </source>
</evidence>
<comment type="caution">
    <text evidence="2">The sequence shown here is derived from an EMBL/GenBank/DDBJ whole genome shotgun (WGS) entry which is preliminary data.</text>
</comment>
<proteinExistence type="predicted"/>
<gene>
    <name evidence="2" type="ORF">A4X03_0g747</name>
</gene>
<sequence length="390" mass="42302">MDLLSSAYLCIISKCSPRIMTANGLPIPTITLTPPKEPHQPSERLPHQTLGKRQLYVPIKTDDIGWEAGGLFWSGRYAYPTVGIYGGGDDNHQIGSYRGGPEGYRLEVYWDEEEQARHCRSSRSFVEPSPQSAQGACASSPEPQLATAPASSVTAADSDVDAPKALSAVDCMLEDDDAQDDFYSSAENDSDDEYSDAYSDSDFGYLSSAPSDLSSFSRRSSNSSVSTVHSDTASELGGAVPNSADEKKPSSQPFSIVDKLQKLALEERAATALSSDTSRGRSWSPKRNLPNHFSTSGRPKQSSTVPKMLRSRSNKSSSSSSSTSSSSSPSHRRRTTTSRPQILQSQRKDAKALSALMPNSLDCAEWLDSASGWEYERRYEAEADDEAAFS</sequence>
<feature type="compositionally biased region" description="Low complexity" evidence="1">
    <location>
        <begin position="196"/>
        <end position="230"/>
    </location>
</feature>
<organism evidence="2 3">
    <name type="scientific">Tilletia caries</name>
    <name type="common">wheat bunt fungus</name>
    <dbReference type="NCBI Taxonomy" id="13290"/>
    <lineage>
        <taxon>Eukaryota</taxon>
        <taxon>Fungi</taxon>
        <taxon>Dikarya</taxon>
        <taxon>Basidiomycota</taxon>
        <taxon>Ustilaginomycotina</taxon>
        <taxon>Exobasidiomycetes</taxon>
        <taxon>Tilletiales</taxon>
        <taxon>Tilletiaceae</taxon>
        <taxon>Tilletia</taxon>
    </lineage>
</organism>
<reference evidence="2" key="1">
    <citation type="submission" date="2016-04" db="EMBL/GenBank/DDBJ databases">
        <authorList>
            <person name="Nguyen H.D."/>
            <person name="Kesanakurti P."/>
            <person name="Cullis J."/>
            <person name="Levesque C.A."/>
            <person name="Hambleton S."/>
        </authorList>
    </citation>
    <scope>NUCLEOTIDE SEQUENCE</scope>
    <source>
        <strain evidence="2">DAOMC 238032</strain>
    </source>
</reference>
<dbReference type="AlphaFoldDB" id="A0A177URX8"/>
<feature type="region of interest" description="Disordered" evidence="1">
    <location>
        <begin position="181"/>
        <end position="254"/>
    </location>
</feature>
<protein>
    <submittedName>
        <fullName evidence="2">Uncharacterized protein</fullName>
    </submittedName>
</protein>
<evidence type="ECO:0000256" key="1">
    <source>
        <dbReference type="SAM" id="MobiDB-lite"/>
    </source>
</evidence>
<accession>A0A177URX8</accession>
<dbReference type="EMBL" id="LWDD02000049">
    <property type="protein sequence ID" value="KAE8264732.1"/>
    <property type="molecule type" value="Genomic_DNA"/>
</dbReference>